<dbReference type="EMBL" id="JAAIVB010000070">
    <property type="protein sequence ID" value="NEX63498.1"/>
    <property type="molecule type" value="Genomic_DNA"/>
</dbReference>
<reference evidence="1 2" key="1">
    <citation type="submission" date="2020-02" db="EMBL/GenBank/DDBJ databases">
        <authorList>
            <person name="Kim M.K."/>
        </authorList>
    </citation>
    <scope>NUCLEOTIDE SEQUENCE [LARGE SCALE GENOMIC DNA]</scope>
    <source>
        <strain evidence="1 2">17J57-3</strain>
    </source>
</reference>
<keyword evidence="2" id="KW-1185">Reference proteome</keyword>
<protein>
    <submittedName>
        <fullName evidence="1">Alpha/beta hydrolase</fullName>
    </submittedName>
</protein>
<evidence type="ECO:0000313" key="2">
    <source>
        <dbReference type="Proteomes" id="UP000482155"/>
    </source>
</evidence>
<dbReference type="Gene3D" id="3.40.50.1820">
    <property type="entry name" value="alpha/beta hydrolase"/>
    <property type="match status" value="1"/>
</dbReference>
<gene>
    <name evidence="1" type="ORF">G3574_20670</name>
</gene>
<dbReference type="RefSeq" id="WP_163967426.1">
    <property type="nucleotide sequence ID" value="NZ_JAAIVB010000070.1"/>
</dbReference>
<accession>A0A6B3SSQ0</accession>
<proteinExistence type="predicted"/>
<evidence type="ECO:0000313" key="1">
    <source>
        <dbReference type="EMBL" id="NEX63498.1"/>
    </source>
</evidence>
<dbReference type="GO" id="GO:0016787">
    <property type="term" value="F:hydrolase activity"/>
    <property type="evidence" value="ECO:0007669"/>
    <property type="project" value="UniProtKB-KW"/>
</dbReference>
<sequence length="184" mass="19715">MTSDLPTVLILPGLYNSGDGHWQTHWERSMPNARRVQQHSWDAPDRAAWVAALDAAIREAAGPVVLAAHSLGCALAAWWAGEHGAAPHAAKVAGALLVALPDVERKDFPGSATGFAPMPRRRLPFKAIVAASSDDPWCGIEKAASWARDWQAGFHDLGPLGHINAESGLGDWPRGRAWLAELQA</sequence>
<keyword evidence="1" id="KW-0378">Hydrolase</keyword>
<dbReference type="Pfam" id="PF06821">
    <property type="entry name" value="Ser_hydrolase"/>
    <property type="match status" value="1"/>
</dbReference>
<dbReference type="Proteomes" id="UP000482155">
    <property type="component" value="Unassembled WGS sequence"/>
</dbReference>
<dbReference type="InterPro" id="IPR029058">
    <property type="entry name" value="AB_hydrolase_fold"/>
</dbReference>
<name>A0A6B3SSQ0_9BURK</name>
<dbReference type="SUPFAM" id="SSF53474">
    <property type="entry name" value="alpha/beta-Hydrolases"/>
    <property type="match status" value="1"/>
</dbReference>
<dbReference type="InterPro" id="IPR010662">
    <property type="entry name" value="RBBP9/YdeN"/>
</dbReference>
<organism evidence="1 2">
    <name type="scientific">Noviherbaspirillum galbum</name>
    <dbReference type="NCBI Taxonomy" id="2709383"/>
    <lineage>
        <taxon>Bacteria</taxon>
        <taxon>Pseudomonadati</taxon>
        <taxon>Pseudomonadota</taxon>
        <taxon>Betaproteobacteria</taxon>
        <taxon>Burkholderiales</taxon>
        <taxon>Oxalobacteraceae</taxon>
        <taxon>Noviherbaspirillum</taxon>
    </lineage>
</organism>
<dbReference type="AlphaFoldDB" id="A0A6B3SSQ0"/>
<comment type="caution">
    <text evidence="1">The sequence shown here is derived from an EMBL/GenBank/DDBJ whole genome shotgun (WGS) entry which is preliminary data.</text>
</comment>